<keyword evidence="2" id="KW-1185">Reference proteome</keyword>
<dbReference type="EMBL" id="ML995925">
    <property type="protein sequence ID" value="KAF2764402.1"/>
    <property type="molecule type" value="Genomic_DNA"/>
</dbReference>
<dbReference type="AlphaFoldDB" id="A0A6G1KVQ0"/>
<evidence type="ECO:0000313" key="1">
    <source>
        <dbReference type="EMBL" id="KAF2764402.1"/>
    </source>
</evidence>
<gene>
    <name evidence="1" type="ORF">EJ03DRAFT_28351</name>
</gene>
<name>A0A6G1KVQ0_9PEZI</name>
<organism evidence="1 2">
    <name type="scientific">Teratosphaeria nubilosa</name>
    <dbReference type="NCBI Taxonomy" id="161662"/>
    <lineage>
        <taxon>Eukaryota</taxon>
        <taxon>Fungi</taxon>
        <taxon>Dikarya</taxon>
        <taxon>Ascomycota</taxon>
        <taxon>Pezizomycotina</taxon>
        <taxon>Dothideomycetes</taxon>
        <taxon>Dothideomycetidae</taxon>
        <taxon>Mycosphaerellales</taxon>
        <taxon>Teratosphaeriaceae</taxon>
        <taxon>Teratosphaeria</taxon>
    </lineage>
</organism>
<sequence length="80" mass="9353">MTTKYNIRTKSRTLIQKALIDFDGVRQRFIHLNRGLVKANLSQSLRICNLGLDVSRHFNWKVSLWQTKRQISGDAVPRSR</sequence>
<protein>
    <submittedName>
        <fullName evidence="1">Uncharacterized protein</fullName>
    </submittedName>
</protein>
<evidence type="ECO:0000313" key="2">
    <source>
        <dbReference type="Proteomes" id="UP000799436"/>
    </source>
</evidence>
<dbReference type="OrthoDB" id="3960982at2759"/>
<accession>A0A6G1KVQ0</accession>
<reference evidence="1" key="1">
    <citation type="journal article" date="2020" name="Stud. Mycol.">
        <title>101 Dothideomycetes genomes: a test case for predicting lifestyles and emergence of pathogens.</title>
        <authorList>
            <person name="Haridas S."/>
            <person name="Albert R."/>
            <person name="Binder M."/>
            <person name="Bloem J."/>
            <person name="Labutti K."/>
            <person name="Salamov A."/>
            <person name="Andreopoulos B."/>
            <person name="Baker S."/>
            <person name="Barry K."/>
            <person name="Bills G."/>
            <person name="Bluhm B."/>
            <person name="Cannon C."/>
            <person name="Castanera R."/>
            <person name="Culley D."/>
            <person name="Daum C."/>
            <person name="Ezra D."/>
            <person name="Gonzalez J."/>
            <person name="Henrissat B."/>
            <person name="Kuo A."/>
            <person name="Liang C."/>
            <person name="Lipzen A."/>
            <person name="Lutzoni F."/>
            <person name="Magnuson J."/>
            <person name="Mondo S."/>
            <person name="Nolan M."/>
            <person name="Ohm R."/>
            <person name="Pangilinan J."/>
            <person name="Park H.-J."/>
            <person name="Ramirez L."/>
            <person name="Alfaro M."/>
            <person name="Sun H."/>
            <person name="Tritt A."/>
            <person name="Yoshinaga Y."/>
            <person name="Zwiers L.-H."/>
            <person name="Turgeon B."/>
            <person name="Goodwin S."/>
            <person name="Spatafora J."/>
            <person name="Crous P."/>
            <person name="Grigoriev I."/>
        </authorList>
    </citation>
    <scope>NUCLEOTIDE SEQUENCE</scope>
    <source>
        <strain evidence="1">CBS 116005</strain>
    </source>
</reference>
<proteinExistence type="predicted"/>
<dbReference type="Proteomes" id="UP000799436">
    <property type="component" value="Unassembled WGS sequence"/>
</dbReference>